<proteinExistence type="predicted"/>
<feature type="transmembrane region" description="Helical" evidence="1">
    <location>
        <begin position="47"/>
        <end position="65"/>
    </location>
</feature>
<dbReference type="PANTHER" id="PTHR39594">
    <property type="entry name" value="PROTEIN YCHQ"/>
    <property type="match status" value="1"/>
</dbReference>
<dbReference type="Proteomes" id="UP000199058">
    <property type="component" value="Unassembled WGS sequence"/>
</dbReference>
<dbReference type="OrthoDB" id="5588650at2"/>
<evidence type="ECO:0000313" key="2">
    <source>
        <dbReference type="EMBL" id="SFC17930.1"/>
    </source>
</evidence>
<keyword evidence="3" id="KW-1185">Reference proteome</keyword>
<feature type="transmembrane region" description="Helical" evidence="1">
    <location>
        <begin position="12"/>
        <end position="35"/>
    </location>
</feature>
<name>A0A1I1H9Y9_9GAMM</name>
<dbReference type="RefSeq" id="WP_091962125.1">
    <property type="nucleotide sequence ID" value="NZ_FOLH01000003.1"/>
</dbReference>
<protein>
    <submittedName>
        <fullName evidence="2">Uncharacterized membrane protein SirB2</fullName>
    </submittedName>
</protein>
<keyword evidence="1" id="KW-1133">Transmembrane helix</keyword>
<dbReference type="GO" id="GO:0005886">
    <property type="term" value="C:plasma membrane"/>
    <property type="evidence" value="ECO:0007669"/>
    <property type="project" value="TreeGrafter"/>
</dbReference>
<organism evidence="2 3">
    <name type="scientific">Marinospirillum celere</name>
    <dbReference type="NCBI Taxonomy" id="1122252"/>
    <lineage>
        <taxon>Bacteria</taxon>
        <taxon>Pseudomonadati</taxon>
        <taxon>Pseudomonadota</taxon>
        <taxon>Gammaproteobacteria</taxon>
        <taxon>Oceanospirillales</taxon>
        <taxon>Oceanospirillaceae</taxon>
        <taxon>Marinospirillum</taxon>
    </lineage>
</organism>
<keyword evidence="1" id="KW-0812">Transmembrane</keyword>
<sequence length="122" mass="13681">MSYMAFKHLHLLAVVLTVLFFVVRSGGVLAGLQWVNRSWMRISHHMIDLVVLISALGLCYFLSQWPFYNSAWVTAKLVGLVGYMGFAAFALRRQKILGLAIAAVFLVYTAWVAVNKVPFPGF</sequence>
<keyword evidence="1" id="KW-0472">Membrane</keyword>
<dbReference type="EMBL" id="FOLH01000003">
    <property type="protein sequence ID" value="SFC17930.1"/>
    <property type="molecule type" value="Genomic_DNA"/>
</dbReference>
<dbReference type="PANTHER" id="PTHR39594:SF1">
    <property type="entry name" value="PROTEIN YCHQ"/>
    <property type="match status" value="1"/>
</dbReference>
<gene>
    <name evidence="2" type="ORF">SAMN05660443_1756</name>
</gene>
<feature type="transmembrane region" description="Helical" evidence="1">
    <location>
        <begin position="71"/>
        <end position="89"/>
    </location>
</feature>
<evidence type="ECO:0000256" key="1">
    <source>
        <dbReference type="SAM" id="Phobius"/>
    </source>
</evidence>
<accession>A0A1I1H9Y9</accession>
<reference evidence="2 3" key="1">
    <citation type="submission" date="2016-10" db="EMBL/GenBank/DDBJ databases">
        <authorList>
            <person name="de Groot N.N."/>
        </authorList>
    </citation>
    <scope>NUCLEOTIDE SEQUENCE [LARGE SCALE GENOMIC DNA]</scope>
    <source>
        <strain evidence="2 3">DSM 18438</strain>
    </source>
</reference>
<dbReference type="PIRSF" id="PIRSF005610">
    <property type="entry name" value="SirB"/>
    <property type="match status" value="1"/>
</dbReference>
<dbReference type="Pfam" id="PF04247">
    <property type="entry name" value="SirB"/>
    <property type="match status" value="1"/>
</dbReference>
<dbReference type="STRING" id="1122252.SAMN05660443_1756"/>
<feature type="transmembrane region" description="Helical" evidence="1">
    <location>
        <begin position="96"/>
        <end position="114"/>
    </location>
</feature>
<dbReference type="AlphaFoldDB" id="A0A1I1H9Y9"/>
<evidence type="ECO:0000313" key="3">
    <source>
        <dbReference type="Proteomes" id="UP000199058"/>
    </source>
</evidence>
<dbReference type="InterPro" id="IPR007360">
    <property type="entry name" value="SirB"/>
</dbReference>